<name>A0AAW1P7G0_9CHLO</name>
<dbReference type="EMBL" id="JALJOR010000015">
    <property type="protein sequence ID" value="KAK9805506.1"/>
    <property type="molecule type" value="Genomic_DNA"/>
</dbReference>
<comment type="caution">
    <text evidence="2">The sequence shown here is derived from an EMBL/GenBank/DDBJ whole genome shotgun (WGS) entry which is preliminary data.</text>
</comment>
<evidence type="ECO:0000313" key="3">
    <source>
        <dbReference type="Proteomes" id="UP001489004"/>
    </source>
</evidence>
<feature type="compositionally biased region" description="Low complexity" evidence="1">
    <location>
        <begin position="1"/>
        <end position="17"/>
    </location>
</feature>
<gene>
    <name evidence="2" type="ORF">WJX72_001985</name>
</gene>
<evidence type="ECO:0000256" key="1">
    <source>
        <dbReference type="SAM" id="MobiDB-lite"/>
    </source>
</evidence>
<feature type="region of interest" description="Disordered" evidence="1">
    <location>
        <begin position="1"/>
        <end position="70"/>
    </location>
</feature>
<protein>
    <submittedName>
        <fullName evidence="2">Uncharacterized protein</fullName>
    </submittedName>
</protein>
<reference evidence="2 3" key="1">
    <citation type="journal article" date="2024" name="Nat. Commun.">
        <title>Phylogenomics reveals the evolutionary origins of lichenization in chlorophyte algae.</title>
        <authorList>
            <person name="Puginier C."/>
            <person name="Libourel C."/>
            <person name="Otte J."/>
            <person name="Skaloud P."/>
            <person name="Haon M."/>
            <person name="Grisel S."/>
            <person name="Petersen M."/>
            <person name="Berrin J.G."/>
            <person name="Delaux P.M."/>
            <person name="Dal Grande F."/>
            <person name="Keller J."/>
        </authorList>
    </citation>
    <scope>NUCLEOTIDE SEQUENCE [LARGE SCALE GENOMIC DNA]</scope>
    <source>
        <strain evidence="2 3">SAG 2043</strain>
    </source>
</reference>
<accession>A0AAW1P7G0</accession>
<dbReference type="Proteomes" id="UP001489004">
    <property type="component" value="Unassembled WGS sequence"/>
</dbReference>
<dbReference type="AlphaFoldDB" id="A0AAW1P7G0"/>
<proteinExistence type="predicted"/>
<keyword evidence="3" id="KW-1185">Reference proteome</keyword>
<evidence type="ECO:0000313" key="2">
    <source>
        <dbReference type="EMBL" id="KAK9805506.1"/>
    </source>
</evidence>
<sequence length="83" mass="8850">MDNNCASPKSLSPAAAPGTFTDPGDDRLPAQFGSHTSGMLSLPRRSHGRPPKSPSKRPAQGAAQPDPWLLWDQRTAGGLFKRV</sequence>
<organism evidence="2 3">
    <name type="scientific">[Myrmecia] bisecta</name>
    <dbReference type="NCBI Taxonomy" id="41462"/>
    <lineage>
        <taxon>Eukaryota</taxon>
        <taxon>Viridiplantae</taxon>
        <taxon>Chlorophyta</taxon>
        <taxon>core chlorophytes</taxon>
        <taxon>Trebouxiophyceae</taxon>
        <taxon>Trebouxiales</taxon>
        <taxon>Trebouxiaceae</taxon>
        <taxon>Myrmecia</taxon>
    </lineage>
</organism>